<accession>A0A0W8IP52</accession>
<dbReference type="OrthoDB" id="9802632at2"/>
<comment type="subcellular location">
    <subcellularLocation>
        <location evidence="1">Cell membrane</location>
    </subcellularLocation>
</comment>
<evidence type="ECO:0000256" key="1">
    <source>
        <dbReference type="ARBA" id="ARBA00004236"/>
    </source>
</evidence>
<evidence type="ECO:0000313" key="12">
    <source>
        <dbReference type="EMBL" id="KUG61757.1"/>
    </source>
</evidence>
<proteinExistence type="inferred from homology"/>
<dbReference type="InterPro" id="IPR029044">
    <property type="entry name" value="Nucleotide-diphossugar_trans"/>
</dbReference>
<dbReference type="InterPro" id="IPR001173">
    <property type="entry name" value="Glyco_trans_2-like"/>
</dbReference>
<dbReference type="STRING" id="136273.GY22_00225"/>
<feature type="region of interest" description="Disordered" evidence="10">
    <location>
        <begin position="1"/>
        <end position="22"/>
    </location>
</feature>
<dbReference type="SUPFAM" id="SSF53448">
    <property type="entry name" value="Nucleotide-diphospho-sugar transferases"/>
    <property type="match status" value="1"/>
</dbReference>
<comment type="pathway">
    <text evidence="7">Carotenoid biosynthesis; staphyloxanthin biosynthesis; staphyloxanthin from farnesyl diphosphate: step 4/5.</text>
</comment>
<keyword evidence="4 12" id="KW-0808">Transferase</keyword>
<dbReference type="GO" id="GO:0005886">
    <property type="term" value="C:plasma membrane"/>
    <property type="evidence" value="ECO:0007669"/>
    <property type="project" value="UniProtKB-SubCell"/>
</dbReference>
<keyword evidence="2" id="KW-1003">Cell membrane</keyword>
<gene>
    <name evidence="12" type="ORF">AVL61_02320</name>
</gene>
<evidence type="ECO:0000256" key="9">
    <source>
        <dbReference type="ARBA" id="ARBA00040345"/>
    </source>
</evidence>
<evidence type="ECO:0000256" key="5">
    <source>
        <dbReference type="ARBA" id="ARBA00023136"/>
    </source>
</evidence>
<evidence type="ECO:0000256" key="3">
    <source>
        <dbReference type="ARBA" id="ARBA00022676"/>
    </source>
</evidence>
<comment type="caution">
    <text evidence="12">The sequence shown here is derived from an EMBL/GenBank/DDBJ whole genome shotgun (WGS) entry which is preliminary data.</text>
</comment>
<evidence type="ECO:0000256" key="6">
    <source>
        <dbReference type="ARBA" id="ARBA00037281"/>
    </source>
</evidence>
<protein>
    <recommendedName>
        <fullName evidence="9">4,4'-diaponeurosporenoate glycosyltransferase</fullName>
    </recommendedName>
</protein>
<feature type="domain" description="Glycosyltransferase 2-like" evidence="11">
    <location>
        <begin position="24"/>
        <end position="144"/>
    </location>
</feature>
<evidence type="ECO:0000313" key="13">
    <source>
        <dbReference type="Proteomes" id="UP000053512"/>
    </source>
</evidence>
<evidence type="ECO:0000259" key="11">
    <source>
        <dbReference type="Pfam" id="PF00535"/>
    </source>
</evidence>
<keyword evidence="5" id="KW-0472">Membrane</keyword>
<keyword evidence="3" id="KW-0328">Glycosyltransferase</keyword>
<name>A0A0W8IP52_KOCRO</name>
<evidence type="ECO:0000256" key="4">
    <source>
        <dbReference type="ARBA" id="ARBA00022679"/>
    </source>
</evidence>
<dbReference type="GO" id="GO:0016757">
    <property type="term" value="F:glycosyltransferase activity"/>
    <property type="evidence" value="ECO:0007669"/>
    <property type="project" value="UniProtKB-KW"/>
</dbReference>
<dbReference type="RefSeq" id="WP_058873173.1">
    <property type="nucleotide sequence ID" value="NZ_LQBK01000004.1"/>
</dbReference>
<dbReference type="Proteomes" id="UP000053512">
    <property type="component" value="Unassembled WGS sequence"/>
</dbReference>
<dbReference type="Pfam" id="PF00535">
    <property type="entry name" value="Glycos_transf_2"/>
    <property type="match status" value="1"/>
</dbReference>
<evidence type="ECO:0000256" key="10">
    <source>
        <dbReference type="SAM" id="MobiDB-lite"/>
    </source>
</evidence>
<evidence type="ECO:0000256" key="2">
    <source>
        <dbReference type="ARBA" id="ARBA00022475"/>
    </source>
</evidence>
<reference evidence="13" key="1">
    <citation type="submission" date="2015-12" db="EMBL/GenBank/DDBJ databases">
        <authorList>
            <person name="Nair G.R."/>
            <person name="Kaur G."/>
            <person name="Mayilraj S."/>
        </authorList>
    </citation>
    <scope>NUCLEOTIDE SEQUENCE [LARGE SCALE GENOMIC DNA]</scope>
    <source>
        <strain evidence="13">CD08_4</strain>
    </source>
</reference>
<dbReference type="Gene3D" id="3.90.550.10">
    <property type="entry name" value="Spore Coat Polysaccharide Biosynthesis Protein SpsA, Chain A"/>
    <property type="match status" value="1"/>
</dbReference>
<comment type="similarity">
    <text evidence="8">Belongs to the glycosyltransferase 2 family. CrtQ subfamily.</text>
</comment>
<dbReference type="eggNOG" id="COG1215">
    <property type="taxonomic scope" value="Bacteria"/>
</dbReference>
<organism evidence="12 13">
    <name type="scientific">Kocuria rosea subsp. polaris</name>
    <dbReference type="NCBI Taxonomy" id="136273"/>
    <lineage>
        <taxon>Bacteria</taxon>
        <taxon>Bacillati</taxon>
        <taxon>Actinomycetota</taxon>
        <taxon>Actinomycetes</taxon>
        <taxon>Micrococcales</taxon>
        <taxon>Micrococcaceae</taxon>
        <taxon>Kocuria</taxon>
    </lineage>
</organism>
<comment type="function">
    <text evidence="6">Catalyzes the glycosylation of 4,4'-diaponeurosporenoate, i.e. the esterification of glucose at the C1'' position with the carboxyl group of 4,4'-diaponeurosporenic acid, to form glycosyl-4,4'-diaponeurosporenoate. This is a step in the biosynthesis of staphyloxanthin, an orange pigment present in most staphylococci strains.</text>
</comment>
<dbReference type="PANTHER" id="PTHR43646">
    <property type="entry name" value="GLYCOSYLTRANSFERASE"/>
    <property type="match status" value="1"/>
</dbReference>
<dbReference type="EMBL" id="LQBK01000004">
    <property type="protein sequence ID" value="KUG61757.1"/>
    <property type="molecule type" value="Genomic_DNA"/>
</dbReference>
<dbReference type="CDD" id="cd00761">
    <property type="entry name" value="Glyco_tranf_GTA_type"/>
    <property type="match status" value="1"/>
</dbReference>
<sequence length="267" mass="28711">MTDSRDHAGPELPPPEAPGSPAVSVVVPARDDAVHLARCLRLLAAQTRPPDEIVVVDNASSDGTAEVARAAGARVVFEPVPGIPPAAAAGYDAARGDVVVRCDADSLPGPEWIAGLLAALGSRPDVVAVAGPGRFHGLPPGVDRLLSVLYMGLYVLSTAAALAHPPLFGTNMAMRRSWWLEVRDRVHRQDPELHDDLDLSFRLDPGHRILFRPGLSVGMSPRALRGGRPAVRRLARGFRTIRLNWADERPWERWQARLGHRPGGGRG</sequence>
<evidence type="ECO:0000256" key="8">
    <source>
        <dbReference type="ARBA" id="ARBA00038120"/>
    </source>
</evidence>
<evidence type="ECO:0000256" key="7">
    <source>
        <dbReference type="ARBA" id="ARBA00037904"/>
    </source>
</evidence>
<dbReference type="AlphaFoldDB" id="A0A0W8IP52"/>
<dbReference type="PANTHER" id="PTHR43646:SF2">
    <property type="entry name" value="GLYCOSYLTRANSFERASE 2-LIKE DOMAIN-CONTAINING PROTEIN"/>
    <property type="match status" value="1"/>
</dbReference>